<gene>
    <name evidence="2" type="ORF">LENED_002029</name>
</gene>
<feature type="region of interest" description="Disordered" evidence="1">
    <location>
        <begin position="1"/>
        <end position="32"/>
    </location>
</feature>
<comment type="caution">
    <text evidence="2">The sequence shown here is derived from an EMBL/GenBank/DDBJ whole genome shotgun (WGS) entry which is preliminary data.</text>
</comment>
<dbReference type="Proteomes" id="UP000188533">
    <property type="component" value="Unassembled WGS sequence"/>
</dbReference>
<organism evidence="2 3">
    <name type="scientific">Lentinula edodes</name>
    <name type="common">Shiitake mushroom</name>
    <name type="synonym">Lentinus edodes</name>
    <dbReference type="NCBI Taxonomy" id="5353"/>
    <lineage>
        <taxon>Eukaryota</taxon>
        <taxon>Fungi</taxon>
        <taxon>Dikarya</taxon>
        <taxon>Basidiomycota</taxon>
        <taxon>Agaricomycotina</taxon>
        <taxon>Agaricomycetes</taxon>
        <taxon>Agaricomycetidae</taxon>
        <taxon>Agaricales</taxon>
        <taxon>Marasmiineae</taxon>
        <taxon>Omphalotaceae</taxon>
        <taxon>Lentinula</taxon>
    </lineage>
</organism>
<dbReference type="AlphaFoldDB" id="A0A1Q3E064"/>
<evidence type="ECO:0000313" key="3">
    <source>
        <dbReference type="Proteomes" id="UP000188533"/>
    </source>
</evidence>
<feature type="compositionally biased region" description="Basic and acidic residues" evidence="1">
    <location>
        <begin position="14"/>
        <end position="23"/>
    </location>
</feature>
<feature type="region of interest" description="Disordered" evidence="1">
    <location>
        <begin position="58"/>
        <end position="82"/>
    </location>
</feature>
<evidence type="ECO:0000313" key="2">
    <source>
        <dbReference type="EMBL" id="GAW00504.1"/>
    </source>
</evidence>
<feature type="compositionally biased region" description="Polar residues" evidence="1">
    <location>
        <begin position="59"/>
        <end position="69"/>
    </location>
</feature>
<keyword evidence="3" id="KW-1185">Reference proteome</keyword>
<dbReference type="EMBL" id="BDGU01000032">
    <property type="protein sequence ID" value="GAW00504.1"/>
    <property type="molecule type" value="Genomic_DNA"/>
</dbReference>
<proteinExistence type="predicted"/>
<protein>
    <submittedName>
        <fullName evidence="2">Uncharacterized protein</fullName>
    </submittedName>
</protein>
<accession>A0A1Q3E064</accession>
<evidence type="ECO:0000256" key="1">
    <source>
        <dbReference type="SAM" id="MobiDB-lite"/>
    </source>
</evidence>
<sequence length="82" mass="9073">MSKNKRVKSHNAGGKRDTAVKDASKKKRKTHSRAIKFKNAELKATLDNQAHLLYHDGPINTTTNATSKASPIPRWGLFKSSS</sequence>
<name>A0A1Q3E064_LENED</name>
<reference evidence="2 3" key="2">
    <citation type="submission" date="2017-02" db="EMBL/GenBank/DDBJ databases">
        <title>A genome survey and senescence transcriptome analysis in Lentinula edodes.</title>
        <authorList>
            <person name="Sakamoto Y."/>
            <person name="Nakade K."/>
            <person name="Sato S."/>
            <person name="Yoshida Y."/>
            <person name="Miyazaki K."/>
            <person name="Natsume S."/>
            <person name="Konno N."/>
        </authorList>
    </citation>
    <scope>NUCLEOTIDE SEQUENCE [LARGE SCALE GENOMIC DNA]</scope>
    <source>
        <strain evidence="2 3">NBRC 111202</strain>
    </source>
</reference>
<reference evidence="2 3" key="1">
    <citation type="submission" date="2016-08" db="EMBL/GenBank/DDBJ databases">
        <authorList>
            <consortium name="Lentinula edodes genome sequencing consortium"/>
            <person name="Sakamoto Y."/>
            <person name="Nakade K."/>
            <person name="Sato S."/>
            <person name="Yoshida Y."/>
            <person name="Miyazaki K."/>
            <person name="Natsume S."/>
            <person name="Konno N."/>
        </authorList>
    </citation>
    <scope>NUCLEOTIDE SEQUENCE [LARGE SCALE GENOMIC DNA]</scope>
    <source>
        <strain evidence="2 3">NBRC 111202</strain>
    </source>
</reference>